<keyword evidence="2" id="KW-1003">Cell membrane</keyword>
<dbReference type="InterPro" id="IPR036641">
    <property type="entry name" value="HPT_dom_sf"/>
</dbReference>
<dbReference type="Pfam" id="PF00072">
    <property type="entry name" value="Response_reg"/>
    <property type="match status" value="1"/>
</dbReference>
<keyword evidence="14" id="KW-0418">Kinase</keyword>
<dbReference type="AlphaFoldDB" id="K1RZL6"/>
<evidence type="ECO:0000256" key="3">
    <source>
        <dbReference type="ARBA" id="ARBA00022553"/>
    </source>
</evidence>
<feature type="domain" description="HPt" evidence="13">
    <location>
        <begin position="506"/>
        <end position="599"/>
    </location>
</feature>
<dbReference type="CDD" id="cd00082">
    <property type="entry name" value="HisKA"/>
    <property type="match status" value="1"/>
</dbReference>
<keyword evidence="3" id="KW-0597">Phosphoprotein</keyword>
<dbReference type="Pfam" id="PF00512">
    <property type="entry name" value="HisKA"/>
    <property type="match status" value="1"/>
</dbReference>
<keyword evidence="14" id="KW-0808">Transferase</keyword>
<dbReference type="Gene3D" id="3.30.565.10">
    <property type="entry name" value="Histidine kinase-like ATPase, C-terminal domain"/>
    <property type="match status" value="1"/>
</dbReference>
<comment type="subcellular location">
    <subcellularLocation>
        <location evidence="1">Cell membrane</location>
        <topology evidence="1">Multi-pass membrane protein</topology>
    </subcellularLocation>
</comment>
<evidence type="ECO:0000256" key="8">
    <source>
        <dbReference type="ARBA" id="ARBA00023012"/>
    </source>
</evidence>
<organism evidence="14">
    <name type="scientific">human gut metagenome</name>
    <dbReference type="NCBI Taxonomy" id="408170"/>
    <lineage>
        <taxon>unclassified sequences</taxon>
        <taxon>metagenomes</taxon>
        <taxon>organismal metagenomes</taxon>
    </lineage>
</organism>
<dbReference type="Pfam" id="PF01627">
    <property type="entry name" value="Hpt"/>
    <property type="match status" value="1"/>
</dbReference>
<feature type="coiled-coil region" evidence="10">
    <location>
        <begin position="575"/>
        <end position="602"/>
    </location>
</feature>
<name>K1RZL6_9ZZZZ</name>
<dbReference type="PROSITE" id="PS50110">
    <property type="entry name" value="RESPONSE_REGULATORY"/>
    <property type="match status" value="1"/>
</dbReference>
<dbReference type="CDD" id="cd17546">
    <property type="entry name" value="REC_hyHK_CKI1_RcsC-like"/>
    <property type="match status" value="1"/>
</dbReference>
<keyword evidence="8" id="KW-0902">Two-component regulatory system</keyword>
<dbReference type="InterPro" id="IPR036097">
    <property type="entry name" value="HisK_dim/P_sf"/>
</dbReference>
<keyword evidence="9" id="KW-0472">Membrane</keyword>
<dbReference type="GO" id="GO:0005524">
    <property type="term" value="F:ATP binding"/>
    <property type="evidence" value="ECO:0007669"/>
    <property type="project" value="UniProtKB-KW"/>
</dbReference>
<dbReference type="SUPFAM" id="SSF55874">
    <property type="entry name" value="ATPase domain of HSP90 chaperone/DNA topoisomerase II/histidine kinase"/>
    <property type="match status" value="1"/>
</dbReference>
<dbReference type="EMBL" id="AJWZ01009599">
    <property type="protein sequence ID" value="EKC50838.1"/>
    <property type="molecule type" value="Genomic_DNA"/>
</dbReference>
<feature type="domain" description="Histidine kinase" evidence="11">
    <location>
        <begin position="49"/>
        <end position="269"/>
    </location>
</feature>
<dbReference type="SUPFAM" id="SSF52172">
    <property type="entry name" value="CheY-like"/>
    <property type="match status" value="1"/>
</dbReference>
<evidence type="ECO:0000256" key="9">
    <source>
        <dbReference type="ARBA" id="ARBA00023136"/>
    </source>
</evidence>
<dbReference type="SUPFAM" id="SSF47226">
    <property type="entry name" value="Histidine-containing phosphotransfer domain, HPT domain"/>
    <property type="match status" value="1"/>
</dbReference>
<dbReference type="PROSITE" id="PS50109">
    <property type="entry name" value="HIS_KIN"/>
    <property type="match status" value="1"/>
</dbReference>
<dbReference type="GO" id="GO:0005886">
    <property type="term" value="C:plasma membrane"/>
    <property type="evidence" value="ECO:0007669"/>
    <property type="project" value="UniProtKB-SubCell"/>
</dbReference>
<dbReference type="InterPro" id="IPR005467">
    <property type="entry name" value="His_kinase_dom"/>
</dbReference>
<dbReference type="Gene3D" id="1.20.120.160">
    <property type="entry name" value="HPT domain"/>
    <property type="match status" value="1"/>
</dbReference>
<proteinExistence type="predicted"/>
<keyword evidence="7" id="KW-1133">Transmembrane helix</keyword>
<keyword evidence="10" id="KW-0175">Coiled coil</keyword>
<dbReference type="SUPFAM" id="SSF47384">
    <property type="entry name" value="Homodimeric domain of signal transducing histidine kinase"/>
    <property type="match status" value="1"/>
</dbReference>
<comment type="caution">
    <text evidence="14">The sequence shown here is derived from an EMBL/GenBank/DDBJ whole genome shotgun (WGS) entry which is preliminary data.</text>
</comment>
<evidence type="ECO:0000256" key="10">
    <source>
        <dbReference type="SAM" id="Coils"/>
    </source>
</evidence>
<dbReference type="InterPro" id="IPR011006">
    <property type="entry name" value="CheY-like_superfamily"/>
</dbReference>
<dbReference type="InterPro" id="IPR036890">
    <property type="entry name" value="HATPase_C_sf"/>
</dbReference>
<dbReference type="PROSITE" id="PS50894">
    <property type="entry name" value="HPT"/>
    <property type="match status" value="1"/>
</dbReference>
<dbReference type="SMART" id="SM00387">
    <property type="entry name" value="HATPase_c"/>
    <property type="match status" value="1"/>
</dbReference>
<dbReference type="InterPro" id="IPR001789">
    <property type="entry name" value="Sig_transdc_resp-reg_receiver"/>
</dbReference>
<evidence type="ECO:0000259" key="11">
    <source>
        <dbReference type="PROSITE" id="PS50109"/>
    </source>
</evidence>
<dbReference type="Pfam" id="PF02518">
    <property type="entry name" value="HATPase_c"/>
    <property type="match status" value="1"/>
</dbReference>
<accession>K1RZL6</accession>
<dbReference type="FunFam" id="3.30.565.10:FF:000010">
    <property type="entry name" value="Sensor histidine kinase RcsC"/>
    <property type="match status" value="1"/>
</dbReference>
<gene>
    <name evidence="14" type="ORF">OBE_13915</name>
</gene>
<protein>
    <submittedName>
        <fullName evidence="14">Multi-sensor hybrid histidine kinase</fullName>
    </submittedName>
</protein>
<evidence type="ECO:0000256" key="1">
    <source>
        <dbReference type="ARBA" id="ARBA00004651"/>
    </source>
</evidence>
<evidence type="ECO:0000256" key="5">
    <source>
        <dbReference type="ARBA" id="ARBA00022741"/>
    </source>
</evidence>
<keyword evidence="6" id="KW-0067">ATP-binding</keyword>
<feature type="domain" description="Response regulatory" evidence="12">
    <location>
        <begin position="293"/>
        <end position="409"/>
    </location>
</feature>
<dbReference type="PANTHER" id="PTHR45339:SF1">
    <property type="entry name" value="HYBRID SIGNAL TRANSDUCTION HISTIDINE KINASE J"/>
    <property type="match status" value="1"/>
</dbReference>
<dbReference type="Gene3D" id="1.10.287.130">
    <property type="match status" value="1"/>
</dbReference>
<dbReference type="SMART" id="SM00448">
    <property type="entry name" value="REC"/>
    <property type="match status" value="1"/>
</dbReference>
<evidence type="ECO:0000256" key="6">
    <source>
        <dbReference type="ARBA" id="ARBA00022840"/>
    </source>
</evidence>
<keyword evidence="5" id="KW-0547">Nucleotide-binding</keyword>
<evidence type="ECO:0000313" key="14">
    <source>
        <dbReference type="EMBL" id="EKC50838.1"/>
    </source>
</evidence>
<evidence type="ECO:0000256" key="2">
    <source>
        <dbReference type="ARBA" id="ARBA00022475"/>
    </source>
</evidence>
<evidence type="ECO:0000256" key="7">
    <source>
        <dbReference type="ARBA" id="ARBA00022989"/>
    </source>
</evidence>
<dbReference type="Gene3D" id="3.40.50.2300">
    <property type="match status" value="1"/>
</dbReference>
<dbReference type="InterPro" id="IPR004358">
    <property type="entry name" value="Sig_transdc_His_kin-like_C"/>
</dbReference>
<dbReference type="GO" id="GO:0000155">
    <property type="term" value="F:phosphorelay sensor kinase activity"/>
    <property type="evidence" value="ECO:0007669"/>
    <property type="project" value="InterPro"/>
</dbReference>
<dbReference type="InterPro" id="IPR008207">
    <property type="entry name" value="Sig_transdc_His_kin_Hpt_dom"/>
</dbReference>
<evidence type="ECO:0000259" key="12">
    <source>
        <dbReference type="PROSITE" id="PS50110"/>
    </source>
</evidence>
<evidence type="ECO:0000256" key="4">
    <source>
        <dbReference type="ARBA" id="ARBA00022692"/>
    </source>
</evidence>
<dbReference type="PANTHER" id="PTHR45339">
    <property type="entry name" value="HYBRID SIGNAL TRANSDUCTION HISTIDINE KINASE J"/>
    <property type="match status" value="1"/>
</dbReference>
<reference evidence="14" key="1">
    <citation type="journal article" date="2013" name="Environ. Microbiol.">
        <title>Microbiota from the distal guts of lean and obese adolescents exhibit partial functional redundancy besides clear differences in community structure.</title>
        <authorList>
            <person name="Ferrer M."/>
            <person name="Ruiz A."/>
            <person name="Lanza F."/>
            <person name="Haange S.B."/>
            <person name="Oberbach A."/>
            <person name="Till H."/>
            <person name="Bargiela R."/>
            <person name="Campoy C."/>
            <person name="Segura M.T."/>
            <person name="Richter M."/>
            <person name="von Bergen M."/>
            <person name="Seifert J."/>
            <person name="Suarez A."/>
        </authorList>
    </citation>
    <scope>NUCLEOTIDE SEQUENCE</scope>
</reference>
<dbReference type="InterPro" id="IPR003661">
    <property type="entry name" value="HisK_dim/P_dom"/>
</dbReference>
<dbReference type="InterPro" id="IPR003594">
    <property type="entry name" value="HATPase_dom"/>
</dbReference>
<dbReference type="SMART" id="SM00388">
    <property type="entry name" value="HisKA"/>
    <property type="match status" value="1"/>
</dbReference>
<sequence length="602" mass="68054">MLIAFLLSYLDLIMYFTIENPDAKLLSELRLAKEQAEIANRAKTDFLSNMSHEIRTPLNAIVGFSDCILEEEDLESAKNDAKDVKMASQNLLEIVNGILDISKIEANKMEIVEANYEPRDLFLNIVKLVKPRIGEKPVEFNVHIADDLPHILYGDGTKVKQVVTNILTNACKYTDKGKVDFVVSCINQRNLCNLVISVKDTGRGIKEENVDKLFTKFDRLEEDKNSTIDGTGLGLVITKSLVELMGGRIVVQSKYGVGSKFTIYLSQQIIEKESGMTSIIKPKDMVLDLSDKKILIVDDNLLNIKVEEKLLSKYRAIVDVAQSGMECIQKIYNGQVYDMILMDDMMPQMSGVETFHKLKDNPNFNMTTIALTANAISGMKEKYLSEGFDGYLSKPVAKDDLDQLLREFFNTGTLVTNFNKKRVHYDPLPNDIYIINKSDIEKQGLSVDEATVEIDINDLTTLGNTSTVTFDINYPDDDIDSNNYLNKEYLEQNGINVDDSILLLGDLDTYNETVTGFVEEIPAKVSRLKNAFNNDDLNGYAIEAHSIKSDSKYLGFINLAETSFQHEIHAKEGDVNFIRENYEKYLEEIERITKILKNYLAK</sequence>
<keyword evidence="4" id="KW-0812">Transmembrane</keyword>
<evidence type="ECO:0000259" key="13">
    <source>
        <dbReference type="PROSITE" id="PS50894"/>
    </source>
</evidence>
<dbReference type="PRINTS" id="PR00344">
    <property type="entry name" value="BCTRLSENSOR"/>
</dbReference>